<dbReference type="GO" id="GO:0016853">
    <property type="term" value="F:isomerase activity"/>
    <property type="evidence" value="ECO:0007669"/>
    <property type="project" value="UniProtKB-KW"/>
</dbReference>
<protein>
    <submittedName>
        <fullName evidence="2">Ketosteroid isomerase-like protein</fullName>
    </submittedName>
</protein>
<evidence type="ECO:0000259" key="1">
    <source>
        <dbReference type="Pfam" id="PF13474"/>
    </source>
</evidence>
<dbReference type="AlphaFoldDB" id="A0A7X6A4J4"/>
<proteinExistence type="predicted"/>
<dbReference type="SUPFAM" id="SSF54427">
    <property type="entry name" value="NTF2-like"/>
    <property type="match status" value="1"/>
</dbReference>
<dbReference type="Proteomes" id="UP000555407">
    <property type="component" value="Unassembled WGS sequence"/>
</dbReference>
<dbReference type="RefSeq" id="WP_167216078.1">
    <property type="nucleotide sequence ID" value="NZ_JAASRO010000001.1"/>
</dbReference>
<comment type="caution">
    <text evidence="2">The sequence shown here is derived from an EMBL/GenBank/DDBJ whole genome shotgun (WGS) entry which is preliminary data.</text>
</comment>
<gene>
    <name evidence="2" type="ORF">BJY22_007238</name>
</gene>
<evidence type="ECO:0000313" key="3">
    <source>
        <dbReference type="Proteomes" id="UP000555407"/>
    </source>
</evidence>
<dbReference type="Gene3D" id="3.10.450.50">
    <property type="match status" value="1"/>
</dbReference>
<dbReference type="InterPro" id="IPR032710">
    <property type="entry name" value="NTF2-like_dom_sf"/>
</dbReference>
<name>A0A7X6A4J4_9ACTN</name>
<dbReference type="InterPro" id="IPR037401">
    <property type="entry name" value="SnoaL-like"/>
</dbReference>
<evidence type="ECO:0000313" key="2">
    <source>
        <dbReference type="EMBL" id="NIK61521.1"/>
    </source>
</evidence>
<keyword evidence="3" id="KW-1185">Reference proteome</keyword>
<feature type="domain" description="SnoaL-like" evidence="1">
    <location>
        <begin position="30"/>
        <end position="149"/>
    </location>
</feature>
<dbReference type="EMBL" id="JAASRO010000001">
    <property type="protein sequence ID" value="NIK61521.1"/>
    <property type="molecule type" value="Genomic_DNA"/>
</dbReference>
<organism evidence="2 3">
    <name type="scientific">Kribbella shirazensis</name>
    <dbReference type="NCBI Taxonomy" id="1105143"/>
    <lineage>
        <taxon>Bacteria</taxon>
        <taxon>Bacillati</taxon>
        <taxon>Actinomycetota</taxon>
        <taxon>Actinomycetes</taxon>
        <taxon>Propionibacteriales</taxon>
        <taxon>Kribbellaceae</taxon>
        <taxon>Kribbella</taxon>
    </lineage>
</organism>
<sequence length="167" mass="18534">MTQLVDYNFGPSARLRLDEAAKPDHDGALAALESFYYALNHKDLDSLAAVWSQDELAQLNNPVGGILRSGKAVTDLYRRIFAGHLDLQVTFTDAATYRWADGAVFAGRELGTYRNRDGDVVPLTIRTSRVFRYEPDPGRWLQIHHHGSIDQPAELAAYQAAVQPPPA</sequence>
<keyword evidence="2" id="KW-0413">Isomerase</keyword>
<accession>A0A7X6A4J4</accession>
<dbReference type="Pfam" id="PF13474">
    <property type="entry name" value="SnoaL_3"/>
    <property type="match status" value="1"/>
</dbReference>
<reference evidence="2 3" key="1">
    <citation type="submission" date="2020-03" db="EMBL/GenBank/DDBJ databases">
        <title>Sequencing the genomes of 1000 actinobacteria strains.</title>
        <authorList>
            <person name="Klenk H.-P."/>
        </authorList>
    </citation>
    <scope>NUCLEOTIDE SEQUENCE [LARGE SCALE GENOMIC DNA]</scope>
    <source>
        <strain evidence="2 3">DSM 45490</strain>
    </source>
</reference>